<dbReference type="InterPro" id="IPR024618">
    <property type="entry name" value="DUF3857"/>
</dbReference>
<dbReference type="Pfam" id="PF12969">
    <property type="entry name" value="DUF3857"/>
    <property type="match status" value="1"/>
</dbReference>
<organism evidence="2 3">
    <name type="scientific">Mucilaginibacter hurinus</name>
    <dbReference type="NCBI Taxonomy" id="2201324"/>
    <lineage>
        <taxon>Bacteria</taxon>
        <taxon>Pseudomonadati</taxon>
        <taxon>Bacteroidota</taxon>
        <taxon>Sphingobacteriia</taxon>
        <taxon>Sphingobacteriales</taxon>
        <taxon>Sphingobacteriaceae</taxon>
        <taxon>Mucilaginibacter</taxon>
    </lineage>
</organism>
<sequence length="239" mass="28012">MYYKDLVTVTIISNFQSELLIKHNPYYMKKLYLSLVFCAFLLYSKAQSLSVNTQPFGKIDEADLTLKNCDFETDANAMVLFDKADVYFDQNFNIINERHKRIKIFNDKGKKHADIRIQYNTYNRLEYITGLQAQTINLADGKVEIIKIDKKQVFTESVDKWRSALVFTFPNVKPGSVIEFKYKWTSNYFGNFPGWYFQEKIPCATAKSERKCLNFFTISQVYISHKSLLRTTGKLNRKV</sequence>
<evidence type="ECO:0000259" key="1">
    <source>
        <dbReference type="Pfam" id="PF12969"/>
    </source>
</evidence>
<reference evidence="2 3" key="1">
    <citation type="submission" date="2018-05" db="EMBL/GenBank/DDBJ databases">
        <title>Mucilaginibacter hurinus sp. nov., isolated from briquette warehouse soil.</title>
        <authorList>
            <person name="Choi L."/>
        </authorList>
    </citation>
    <scope>NUCLEOTIDE SEQUENCE [LARGE SCALE GENOMIC DNA]</scope>
    <source>
        <strain evidence="2 3">ZR32</strain>
    </source>
</reference>
<feature type="domain" description="DUF3857" evidence="1">
    <location>
        <begin position="97"/>
        <end position="190"/>
    </location>
</feature>
<dbReference type="Gene3D" id="2.60.40.3140">
    <property type="match status" value="1"/>
</dbReference>
<dbReference type="AlphaFoldDB" id="A0A367GV92"/>
<dbReference type="Proteomes" id="UP000253209">
    <property type="component" value="Unassembled WGS sequence"/>
</dbReference>
<gene>
    <name evidence="2" type="ORF">DJ568_02510</name>
</gene>
<evidence type="ECO:0000313" key="2">
    <source>
        <dbReference type="EMBL" id="RCH56746.1"/>
    </source>
</evidence>
<accession>A0A367GV92</accession>
<dbReference type="EMBL" id="QGDC01000001">
    <property type="protein sequence ID" value="RCH56746.1"/>
    <property type="molecule type" value="Genomic_DNA"/>
</dbReference>
<comment type="caution">
    <text evidence="2">The sequence shown here is derived from an EMBL/GenBank/DDBJ whole genome shotgun (WGS) entry which is preliminary data.</text>
</comment>
<proteinExistence type="predicted"/>
<keyword evidence="3" id="KW-1185">Reference proteome</keyword>
<name>A0A367GV92_9SPHI</name>
<evidence type="ECO:0000313" key="3">
    <source>
        <dbReference type="Proteomes" id="UP000253209"/>
    </source>
</evidence>
<protein>
    <recommendedName>
        <fullName evidence="1">DUF3857 domain-containing protein</fullName>
    </recommendedName>
</protein>